<evidence type="ECO:0000313" key="4">
    <source>
        <dbReference type="Proteomes" id="UP001150266"/>
    </source>
</evidence>
<evidence type="ECO:0000256" key="1">
    <source>
        <dbReference type="SAM" id="MobiDB-lite"/>
    </source>
</evidence>
<evidence type="ECO:0000313" key="3">
    <source>
        <dbReference type="EMBL" id="KAJ4476578.1"/>
    </source>
</evidence>
<name>A0A9W9DLW0_9AGAR</name>
<protein>
    <recommendedName>
        <fullName evidence="2">DH domain-containing protein</fullName>
    </recommendedName>
</protein>
<feature type="compositionally biased region" description="Basic and acidic residues" evidence="1">
    <location>
        <begin position="549"/>
        <end position="558"/>
    </location>
</feature>
<dbReference type="Proteomes" id="UP001150266">
    <property type="component" value="Unassembled WGS sequence"/>
</dbReference>
<feature type="compositionally biased region" description="Polar residues" evidence="1">
    <location>
        <begin position="93"/>
        <end position="102"/>
    </location>
</feature>
<dbReference type="GO" id="GO:0005085">
    <property type="term" value="F:guanyl-nucleotide exchange factor activity"/>
    <property type="evidence" value="ECO:0007669"/>
    <property type="project" value="InterPro"/>
</dbReference>
<dbReference type="AlphaFoldDB" id="A0A9W9DLW0"/>
<gene>
    <name evidence="3" type="ORF">J3R30DRAFT_3704063</name>
</gene>
<keyword evidence="4" id="KW-1185">Reference proteome</keyword>
<dbReference type="InterPro" id="IPR000219">
    <property type="entry name" value="DH_dom"/>
</dbReference>
<feature type="region of interest" description="Disordered" evidence="1">
    <location>
        <begin position="93"/>
        <end position="117"/>
    </location>
</feature>
<dbReference type="SUPFAM" id="SSF48065">
    <property type="entry name" value="DBL homology domain (DH-domain)"/>
    <property type="match status" value="2"/>
</dbReference>
<dbReference type="EMBL" id="JAOTPV010000011">
    <property type="protein sequence ID" value="KAJ4476578.1"/>
    <property type="molecule type" value="Genomic_DNA"/>
</dbReference>
<feature type="domain" description="DH" evidence="2">
    <location>
        <begin position="438"/>
        <end position="673"/>
    </location>
</feature>
<feature type="region of interest" description="Disordered" evidence="1">
    <location>
        <begin position="541"/>
        <end position="565"/>
    </location>
</feature>
<dbReference type="Gene3D" id="1.20.900.10">
    <property type="entry name" value="Dbl homology (DH) domain"/>
    <property type="match status" value="1"/>
</dbReference>
<sequence length="684" mass="74400">MSTTLSYSDSVASTPELSSPSSTSSNDSSSFRSALSSDDWNSIDAEAPPTAPTPLSTTNSGHSSPLLMRFPSKAKSVSSSVLSSVKNITSSANGTMFGSSFGEQRRPDRRKPTPLSLVDPFDGFVTLSGSSMAATSSTDVPIDIRGRSTTVRSRSFLGRRESSRIQGVRPERMGLQRINSLPSIPSATLFPISEPLPEVPSSESEKVVRFNTEETETSLKLLGGLPNHSTRSVSDRNTNAMASLAWTGTLPSALPSSFPITNTDLSSSAHPMNWALTSACRSTWSLCDSTDPGSPLFSSTSNLSFDDDSLPLPHSETRIISEADRRRHQRRWTLAMVITDDEISDEKLVDKLEKMMVGNTGGHISSGWQENTGLQSPLSATLLSAAIPSSNICGSPREDLEMESQVVLGNIEKNVNVIQSPLTDNHFSQSSVWKSAQRTLLVCRELVLTERSYLSYLQIMLSQVTTTPPPALLLAYIPDLILVSEKLLSRMEINPSAVGVAETFLLYGEQLELAFVGWCGVVGGFFAGAYDGDRASSIKRARTSSASFGRKDNRKEGPIDSSVKRRVGSWGKRISSIRSRSRSWSMTRRGANPSVERTASMIDVSMKEKPDRKTGRCAHSVRELAILPTQRVMRYTLLFRDLVAYTPSSSSSREEVQMALEAAVTLAQKCDKAQGNSAFLHEPR</sequence>
<dbReference type="Pfam" id="PF00621">
    <property type="entry name" value="RhoGEF"/>
    <property type="match status" value="1"/>
</dbReference>
<reference evidence="3" key="1">
    <citation type="submission" date="2022-08" db="EMBL/GenBank/DDBJ databases">
        <title>A Global Phylogenomic Analysis of the Shiitake Genus Lentinula.</title>
        <authorList>
            <consortium name="DOE Joint Genome Institute"/>
            <person name="Sierra-Patev S."/>
            <person name="Min B."/>
            <person name="Naranjo-Ortiz M."/>
            <person name="Looney B."/>
            <person name="Konkel Z."/>
            <person name="Slot J.C."/>
            <person name="Sakamoto Y."/>
            <person name="Steenwyk J.L."/>
            <person name="Rokas A."/>
            <person name="Carro J."/>
            <person name="Camarero S."/>
            <person name="Ferreira P."/>
            <person name="Molpeceres G."/>
            <person name="Ruiz-Duenas F.J."/>
            <person name="Serrano A."/>
            <person name="Henrissat B."/>
            <person name="Drula E."/>
            <person name="Hughes K.W."/>
            <person name="Mata J.L."/>
            <person name="Ishikawa N.K."/>
            <person name="Vargas-Isla R."/>
            <person name="Ushijima S."/>
            <person name="Smith C.A."/>
            <person name="Ahrendt S."/>
            <person name="Andreopoulos W."/>
            <person name="He G."/>
            <person name="Labutti K."/>
            <person name="Lipzen A."/>
            <person name="Ng V."/>
            <person name="Riley R."/>
            <person name="Sandor L."/>
            <person name="Barry K."/>
            <person name="Martinez A.T."/>
            <person name="Xiao Y."/>
            <person name="Gibbons J.G."/>
            <person name="Terashima K."/>
            <person name="Grigoriev I.V."/>
            <person name="Hibbett D.S."/>
        </authorList>
    </citation>
    <scope>NUCLEOTIDE SEQUENCE</scope>
    <source>
        <strain evidence="3">JLM2183</strain>
    </source>
</reference>
<comment type="caution">
    <text evidence="3">The sequence shown here is derived from an EMBL/GenBank/DDBJ whole genome shotgun (WGS) entry which is preliminary data.</text>
</comment>
<proteinExistence type="predicted"/>
<dbReference type="PROSITE" id="PS50010">
    <property type="entry name" value="DH_2"/>
    <property type="match status" value="1"/>
</dbReference>
<feature type="compositionally biased region" description="Low complexity" evidence="1">
    <location>
        <begin position="45"/>
        <end position="58"/>
    </location>
</feature>
<dbReference type="InterPro" id="IPR035899">
    <property type="entry name" value="DBL_dom_sf"/>
</dbReference>
<feature type="compositionally biased region" description="Low complexity" evidence="1">
    <location>
        <begin position="10"/>
        <end position="38"/>
    </location>
</feature>
<dbReference type="OrthoDB" id="660555at2759"/>
<accession>A0A9W9DLW0</accession>
<evidence type="ECO:0000259" key="2">
    <source>
        <dbReference type="PROSITE" id="PS50010"/>
    </source>
</evidence>
<dbReference type="SMART" id="SM00325">
    <property type="entry name" value="RhoGEF"/>
    <property type="match status" value="1"/>
</dbReference>
<feature type="region of interest" description="Disordered" evidence="1">
    <location>
        <begin position="1"/>
        <end position="67"/>
    </location>
</feature>
<organism evidence="3 4">
    <name type="scientific">Lentinula aciculospora</name>
    <dbReference type="NCBI Taxonomy" id="153920"/>
    <lineage>
        <taxon>Eukaryota</taxon>
        <taxon>Fungi</taxon>
        <taxon>Dikarya</taxon>
        <taxon>Basidiomycota</taxon>
        <taxon>Agaricomycotina</taxon>
        <taxon>Agaricomycetes</taxon>
        <taxon>Agaricomycetidae</taxon>
        <taxon>Agaricales</taxon>
        <taxon>Marasmiineae</taxon>
        <taxon>Omphalotaceae</taxon>
        <taxon>Lentinula</taxon>
    </lineage>
</organism>